<feature type="transmembrane region" description="Helical" evidence="8">
    <location>
        <begin position="150"/>
        <end position="168"/>
    </location>
</feature>
<gene>
    <name evidence="10" type="ORF">A3B40_05140</name>
</gene>
<protein>
    <recommendedName>
        <fullName evidence="9">Glycosyltransferase RgtA/B/C/D-like domain-containing protein</fullName>
    </recommendedName>
</protein>
<proteinExistence type="predicted"/>
<evidence type="ECO:0000256" key="1">
    <source>
        <dbReference type="ARBA" id="ARBA00004651"/>
    </source>
</evidence>
<comment type="caution">
    <text evidence="10">The sequence shown here is derived from an EMBL/GenBank/DDBJ whole genome shotgun (WGS) entry which is preliminary data.</text>
</comment>
<organism evidence="10 11">
    <name type="scientific">Candidatus Roizmanbacteria bacterium RIFCSPLOWO2_01_FULL_37_16</name>
    <dbReference type="NCBI Taxonomy" id="1802058"/>
    <lineage>
        <taxon>Bacteria</taxon>
        <taxon>Candidatus Roizmaniibacteriota</taxon>
    </lineage>
</organism>
<dbReference type="Pfam" id="PF13231">
    <property type="entry name" value="PMT_2"/>
    <property type="match status" value="1"/>
</dbReference>
<dbReference type="GO" id="GO:0009103">
    <property type="term" value="P:lipopolysaccharide biosynthetic process"/>
    <property type="evidence" value="ECO:0007669"/>
    <property type="project" value="UniProtKB-ARBA"/>
</dbReference>
<accession>A0A1F7IN61</accession>
<dbReference type="PANTHER" id="PTHR33908:SF11">
    <property type="entry name" value="MEMBRANE PROTEIN"/>
    <property type="match status" value="1"/>
</dbReference>
<keyword evidence="7 8" id="KW-0472">Membrane</keyword>
<keyword evidence="3" id="KW-0328">Glycosyltransferase</keyword>
<keyword evidence="2" id="KW-1003">Cell membrane</keyword>
<dbReference type="GO" id="GO:0005886">
    <property type="term" value="C:plasma membrane"/>
    <property type="evidence" value="ECO:0007669"/>
    <property type="project" value="UniProtKB-SubCell"/>
</dbReference>
<name>A0A1F7IN61_9BACT</name>
<dbReference type="Proteomes" id="UP000178040">
    <property type="component" value="Unassembled WGS sequence"/>
</dbReference>
<reference evidence="10 11" key="1">
    <citation type="journal article" date="2016" name="Nat. Commun.">
        <title>Thousands of microbial genomes shed light on interconnected biogeochemical processes in an aquifer system.</title>
        <authorList>
            <person name="Anantharaman K."/>
            <person name="Brown C.T."/>
            <person name="Hug L.A."/>
            <person name="Sharon I."/>
            <person name="Castelle C.J."/>
            <person name="Probst A.J."/>
            <person name="Thomas B.C."/>
            <person name="Singh A."/>
            <person name="Wilkins M.J."/>
            <person name="Karaoz U."/>
            <person name="Brodie E.L."/>
            <person name="Williams K.H."/>
            <person name="Hubbard S.S."/>
            <person name="Banfield J.F."/>
        </authorList>
    </citation>
    <scope>NUCLEOTIDE SEQUENCE [LARGE SCALE GENOMIC DNA]</scope>
</reference>
<feature type="transmembrane region" description="Helical" evidence="8">
    <location>
        <begin position="175"/>
        <end position="191"/>
    </location>
</feature>
<dbReference type="AlphaFoldDB" id="A0A1F7IN61"/>
<evidence type="ECO:0000256" key="3">
    <source>
        <dbReference type="ARBA" id="ARBA00022676"/>
    </source>
</evidence>
<feature type="transmembrane region" description="Helical" evidence="8">
    <location>
        <begin position="12"/>
        <end position="30"/>
    </location>
</feature>
<dbReference type="GO" id="GO:0016763">
    <property type="term" value="F:pentosyltransferase activity"/>
    <property type="evidence" value="ECO:0007669"/>
    <property type="project" value="TreeGrafter"/>
</dbReference>
<feature type="transmembrane region" description="Helical" evidence="8">
    <location>
        <begin position="197"/>
        <end position="213"/>
    </location>
</feature>
<evidence type="ECO:0000256" key="8">
    <source>
        <dbReference type="SAM" id="Phobius"/>
    </source>
</evidence>
<feature type="transmembrane region" description="Helical" evidence="8">
    <location>
        <begin position="347"/>
        <end position="369"/>
    </location>
</feature>
<keyword evidence="5 8" id="KW-0812">Transmembrane</keyword>
<keyword evidence="6 8" id="KW-1133">Transmembrane helix</keyword>
<feature type="transmembrane region" description="Helical" evidence="8">
    <location>
        <begin position="101"/>
        <end position="119"/>
    </location>
</feature>
<feature type="transmembrane region" description="Helical" evidence="8">
    <location>
        <begin position="283"/>
        <end position="310"/>
    </location>
</feature>
<comment type="subcellular location">
    <subcellularLocation>
        <location evidence="1">Cell membrane</location>
        <topology evidence="1">Multi-pass membrane protein</topology>
    </subcellularLocation>
</comment>
<feature type="transmembrane region" description="Helical" evidence="8">
    <location>
        <begin position="381"/>
        <end position="402"/>
    </location>
</feature>
<feature type="transmembrane region" description="Helical" evidence="8">
    <location>
        <begin position="126"/>
        <end position="144"/>
    </location>
</feature>
<evidence type="ECO:0000259" key="9">
    <source>
        <dbReference type="Pfam" id="PF13231"/>
    </source>
</evidence>
<evidence type="ECO:0000256" key="2">
    <source>
        <dbReference type="ARBA" id="ARBA00022475"/>
    </source>
</evidence>
<evidence type="ECO:0000256" key="6">
    <source>
        <dbReference type="ARBA" id="ARBA00022989"/>
    </source>
</evidence>
<feature type="transmembrane region" description="Helical" evidence="8">
    <location>
        <begin position="220"/>
        <end position="241"/>
    </location>
</feature>
<evidence type="ECO:0000256" key="5">
    <source>
        <dbReference type="ARBA" id="ARBA00022692"/>
    </source>
</evidence>
<evidence type="ECO:0000256" key="4">
    <source>
        <dbReference type="ARBA" id="ARBA00022679"/>
    </source>
</evidence>
<dbReference type="EMBL" id="MGAI01000022">
    <property type="protein sequence ID" value="OGK44740.1"/>
    <property type="molecule type" value="Genomic_DNA"/>
</dbReference>
<dbReference type="InterPro" id="IPR038731">
    <property type="entry name" value="RgtA/B/C-like"/>
</dbReference>
<feature type="transmembrane region" description="Helical" evidence="8">
    <location>
        <begin position="319"/>
        <end position="341"/>
    </location>
</feature>
<keyword evidence="4" id="KW-0808">Transferase</keyword>
<feature type="domain" description="Glycosyltransferase RgtA/B/C/D-like" evidence="9">
    <location>
        <begin position="94"/>
        <end position="238"/>
    </location>
</feature>
<evidence type="ECO:0000313" key="11">
    <source>
        <dbReference type="Proteomes" id="UP000178040"/>
    </source>
</evidence>
<dbReference type="PANTHER" id="PTHR33908">
    <property type="entry name" value="MANNOSYLTRANSFERASE YKCB-RELATED"/>
    <property type="match status" value="1"/>
</dbReference>
<sequence length="523" mass="61058">MNKNYSFNLKILLISLVIPILFFTISILTMNDYGETTDEKFDQHIGEFYYNNWAKKGVKGLEERFIPLQRNYGPFFDVIVVAANDLLNKKSNLIKNPVASFHFPVIIISALAIWVVFIFSYLNWGLTPAFLSSLTLAIMPRFIGDSQNNLKDTPLMTFFSISLLLFYLAQSRNKLIFYLLGGVFLGLTYSIKPNALIILLIIGSWYLLTGVFLKKFLRFSILNSLSLIIALLTILIVWPYYQYQTFQRFIETYLTFKNHVWDEYILYLGQFYRGGEVPWHYPLVMFGVTTPSFFLVLILLGVLLSLFFIFRNHKYKSPLLLLLLWMIFPPATQVASGAPMYDGIRHFLVVLPPMTILVGFTIWQIGIFMQKNISKKYPFSRFIYIGLIFLAYLQILLTNIRLHPYQIVYFNQFTGGLKGAYSRFDLDYWGQSQKEAAEWINRNLPSGSKIYTPLHMEHHFPIDLNRFSFDYEGDDADYKVVVIRGMLKNWDTEEDYLNPKKKSIYSIKVEGIDILRIFKLKEK</sequence>
<evidence type="ECO:0000256" key="7">
    <source>
        <dbReference type="ARBA" id="ARBA00023136"/>
    </source>
</evidence>
<dbReference type="InterPro" id="IPR050297">
    <property type="entry name" value="LipidA_mod_glycosyltrf_83"/>
</dbReference>
<evidence type="ECO:0000313" key="10">
    <source>
        <dbReference type="EMBL" id="OGK44740.1"/>
    </source>
</evidence>